<reference evidence="3 4" key="1">
    <citation type="journal article" date="2016" name="BMC Genomics">
        <title>Comparative genomic and transcriptomic analyses of the Fuzhuan brick tea-fermentation fungus Aspergillus cristatus.</title>
        <authorList>
            <person name="Ge Y."/>
            <person name="Wang Y."/>
            <person name="Liu Y."/>
            <person name="Tan Y."/>
            <person name="Ren X."/>
            <person name="Zhang X."/>
            <person name="Hyde K.D."/>
            <person name="Liu Y."/>
            <person name="Liu Z."/>
        </authorList>
    </citation>
    <scope>NUCLEOTIDE SEQUENCE [LARGE SCALE GENOMIC DNA]</scope>
    <source>
        <strain evidence="3 4">GZAAS20.1005</strain>
    </source>
</reference>
<dbReference type="InterPro" id="IPR004875">
    <property type="entry name" value="DDE_SF_endonuclease_dom"/>
</dbReference>
<dbReference type="PANTHER" id="PTHR19303:SF73">
    <property type="entry name" value="PROTEIN PDC2"/>
    <property type="match status" value="1"/>
</dbReference>
<sequence>MSQHQRLPPPESSHKPFSLDTFHQKASGRPVQEDVSLENQQNVERKGGDIRSPALTSQAARIIPPTALQDQELPPLESIEHERAVEEMRAIRALCERYHEDDIYNMDETGLHWKHALYSTLAPKAMRHSSRMTLLLCVNSTGSDRLPVWVIASEKKPDSLDGLDPGASGAVWYSSESISMTSDPMQEWLSNFYSHIGSQRSVILLLDNLSAHQKGVRLAPPPSNIRIQWLPPGTTDRNQPLDQRVIRAFKSGYRKIWQMHIIEKMYKEPGNPIHTVSPELAVHWIVQIWKHGIKNQTIHKSFHESSVLQPQPPSSLASRDLPDPAARPGGFVDLSE</sequence>
<dbReference type="GO" id="GO:0003677">
    <property type="term" value="F:DNA binding"/>
    <property type="evidence" value="ECO:0007669"/>
    <property type="project" value="TreeGrafter"/>
</dbReference>
<dbReference type="GO" id="GO:0005634">
    <property type="term" value="C:nucleus"/>
    <property type="evidence" value="ECO:0007669"/>
    <property type="project" value="TreeGrafter"/>
</dbReference>
<dbReference type="OrthoDB" id="3853970at2759"/>
<accession>A0A1E3BTA8</accession>
<evidence type="ECO:0000256" key="1">
    <source>
        <dbReference type="SAM" id="MobiDB-lite"/>
    </source>
</evidence>
<dbReference type="PANTHER" id="PTHR19303">
    <property type="entry name" value="TRANSPOSON"/>
    <property type="match status" value="1"/>
</dbReference>
<name>A0A1E3BTA8_ASPCR</name>
<comment type="caution">
    <text evidence="3">The sequence shown here is derived from an EMBL/GenBank/DDBJ whole genome shotgun (WGS) entry which is preliminary data.</text>
</comment>
<dbReference type="Proteomes" id="UP000094569">
    <property type="component" value="Unassembled WGS sequence"/>
</dbReference>
<feature type="region of interest" description="Disordered" evidence="1">
    <location>
        <begin position="1"/>
        <end position="48"/>
    </location>
</feature>
<feature type="domain" description="DDE-1" evidence="2">
    <location>
        <begin position="130"/>
        <end position="302"/>
    </location>
</feature>
<dbReference type="EMBL" id="JXNT01000001">
    <property type="protein sequence ID" value="ODM24202.1"/>
    <property type="molecule type" value="Genomic_DNA"/>
</dbReference>
<feature type="compositionally biased region" description="Low complexity" evidence="1">
    <location>
        <begin position="305"/>
        <end position="318"/>
    </location>
</feature>
<dbReference type="InterPro" id="IPR050863">
    <property type="entry name" value="CenT-Element_Derived"/>
</dbReference>
<dbReference type="Pfam" id="PF03184">
    <property type="entry name" value="DDE_1"/>
    <property type="match status" value="1"/>
</dbReference>
<evidence type="ECO:0000313" key="4">
    <source>
        <dbReference type="Proteomes" id="UP000094569"/>
    </source>
</evidence>
<evidence type="ECO:0000259" key="2">
    <source>
        <dbReference type="Pfam" id="PF03184"/>
    </source>
</evidence>
<evidence type="ECO:0000313" key="3">
    <source>
        <dbReference type="EMBL" id="ODM24202.1"/>
    </source>
</evidence>
<proteinExistence type="predicted"/>
<protein>
    <recommendedName>
        <fullName evidence="2">DDE-1 domain-containing protein</fullName>
    </recommendedName>
</protein>
<dbReference type="VEuPathDB" id="FungiDB:SI65_01792"/>
<organism evidence="3 4">
    <name type="scientific">Aspergillus cristatus</name>
    <name type="common">Chinese Fuzhuan brick tea-fermentation fungus</name>
    <name type="synonym">Eurotium cristatum</name>
    <dbReference type="NCBI Taxonomy" id="573508"/>
    <lineage>
        <taxon>Eukaryota</taxon>
        <taxon>Fungi</taxon>
        <taxon>Dikarya</taxon>
        <taxon>Ascomycota</taxon>
        <taxon>Pezizomycotina</taxon>
        <taxon>Eurotiomycetes</taxon>
        <taxon>Eurotiomycetidae</taxon>
        <taxon>Eurotiales</taxon>
        <taxon>Aspergillaceae</taxon>
        <taxon>Aspergillus</taxon>
        <taxon>Aspergillus subgen. Aspergillus</taxon>
    </lineage>
</organism>
<gene>
    <name evidence="3" type="ORF">SI65_01792</name>
</gene>
<dbReference type="AlphaFoldDB" id="A0A1E3BTA8"/>
<feature type="region of interest" description="Disordered" evidence="1">
    <location>
        <begin position="303"/>
        <end position="336"/>
    </location>
</feature>
<keyword evidence="4" id="KW-1185">Reference proteome</keyword>